<name>A0A0D2CAH0_9EURO</name>
<dbReference type="HOGENOM" id="CLU_074389_1_0_1"/>
<dbReference type="Proteomes" id="UP000054466">
    <property type="component" value="Unassembled WGS sequence"/>
</dbReference>
<feature type="compositionally biased region" description="Low complexity" evidence="1">
    <location>
        <begin position="179"/>
        <end position="189"/>
    </location>
</feature>
<evidence type="ECO:0000313" key="3">
    <source>
        <dbReference type="Proteomes" id="UP000054466"/>
    </source>
</evidence>
<proteinExistence type="predicted"/>
<evidence type="ECO:0000256" key="1">
    <source>
        <dbReference type="SAM" id="MobiDB-lite"/>
    </source>
</evidence>
<evidence type="ECO:0000313" key="2">
    <source>
        <dbReference type="EMBL" id="KIW28023.1"/>
    </source>
</evidence>
<dbReference type="AlphaFoldDB" id="A0A0D2CAH0"/>
<keyword evidence="3" id="KW-1185">Reference proteome</keyword>
<dbReference type="OrthoDB" id="9986881at2759"/>
<organism evidence="2 3">
    <name type="scientific">Cladophialophora immunda</name>
    <dbReference type="NCBI Taxonomy" id="569365"/>
    <lineage>
        <taxon>Eukaryota</taxon>
        <taxon>Fungi</taxon>
        <taxon>Dikarya</taxon>
        <taxon>Ascomycota</taxon>
        <taxon>Pezizomycotina</taxon>
        <taxon>Eurotiomycetes</taxon>
        <taxon>Chaetothyriomycetidae</taxon>
        <taxon>Chaetothyriales</taxon>
        <taxon>Herpotrichiellaceae</taxon>
        <taxon>Cladophialophora</taxon>
    </lineage>
</organism>
<feature type="compositionally biased region" description="Low complexity" evidence="1">
    <location>
        <begin position="159"/>
        <end position="171"/>
    </location>
</feature>
<feature type="compositionally biased region" description="Basic residues" evidence="1">
    <location>
        <begin position="18"/>
        <end position="29"/>
    </location>
</feature>
<reference evidence="2 3" key="1">
    <citation type="submission" date="2015-01" db="EMBL/GenBank/DDBJ databases">
        <title>The Genome Sequence of Cladophialophora immunda CBS83496.</title>
        <authorList>
            <consortium name="The Broad Institute Genomics Platform"/>
            <person name="Cuomo C."/>
            <person name="de Hoog S."/>
            <person name="Gorbushina A."/>
            <person name="Stielow B."/>
            <person name="Teixiera M."/>
            <person name="Abouelleil A."/>
            <person name="Chapman S.B."/>
            <person name="Priest M."/>
            <person name="Young S.K."/>
            <person name="Wortman J."/>
            <person name="Nusbaum C."/>
            <person name="Birren B."/>
        </authorList>
    </citation>
    <scope>NUCLEOTIDE SEQUENCE [LARGE SCALE GENOMIC DNA]</scope>
    <source>
        <strain evidence="2 3">CBS 83496</strain>
    </source>
</reference>
<dbReference type="GeneID" id="27346907"/>
<feature type="compositionally biased region" description="Basic and acidic residues" evidence="1">
    <location>
        <begin position="147"/>
        <end position="158"/>
    </location>
</feature>
<feature type="region of interest" description="Disordered" evidence="1">
    <location>
        <begin position="121"/>
        <end position="190"/>
    </location>
</feature>
<dbReference type="EMBL" id="KN847043">
    <property type="protein sequence ID" value="KIW28023.1"/>
    <property type="molecule type" value="Genomic_DNA"/>
</dbReference>
<accession>A0A0D2CAH0</accession>
<feature type="region of interest" description="Disordered" evidence="1">
    <location>
        <begin position="1"/>
        <end position="42"/>
    </location>
</feature>
<dbReference type="RefSeq" id="XP_016248239.1">
    <property type="nucleotide sequence ID" value="XM_016394820.1"/>
</dbReference>
<dbReference type="STRING" id="569365.A0A0D2CAH0"/>
<sequence length="307" mass="33602">MKALKPAPKLSGNTKTTSKTKRTTSRGRTSRAAMEIKHANSAELPTARVYTRPEGEKRETSDYYQMREVTDVALQRLYWACRRRTGFPGDIPDESQGEVSTADILKGLGLLTPDLDDPTFLGEVGRSTPFFHASKGQRQGHIQSTTARREGEEVEKRSVASTDSASSSPRTSNERVLATSTTNTSTSISLPLESEVHTPAEEMDMKAQFVLASSLSPAPRTSGPARTRAFPSHDAQAFFHGPHAVDPEPQLDVDAFLDMSLCTAPTTQPIPSFYGPSMSFSVPTMATLHQFPYGQAHHPARHPMFDP</sequence>
<dbReference type="VEuPathDB" id="FungiDB:PV07_07713"/>
<feature type="compositionally biased region" description="Polar residues" evidence="1">
    <location>
        <begin position="136"/>
        <end position="146"/>
    </location>
</feature>
<gene>
    <name evidence="2" type="ORF">PV07_07713</name>
</gene>
<protein>
    <submittedName>
        <fullName evidence="2">Uncharacterized protein</fullName>
    </submittedName>
</protein>